<comment type="caution">
    <text evidence="2">The sequence shown here is derived from an EMBL/GenBank/DDBJ whole genome shotgun (WGS) entry which is preliminary data.</text>
</comment>
<dbReference type="OrthoDB" id="4724868at2"/>
<dbReference type="EMBL" id="QWKX01000068">
    <property type="protein sequence ID" value="RIH75416.1"/>
    <property type="molecule type" value="Genomic_DNA"/>
</dbReference>
<dbReference type="InterPro" id="IPR002716">
    <property type="entry name" value="PIN_dom"/>
</dbReference>
<dbReference type="RefSeq" id="WP_027886926.1">
    <property type="nucleotide sequence ID" value="NZ_JBHSXZ010000002.1"/>
</dbReference>
<dbReference type="InterPro" id="IPR029060">
    <property type="entry name" value="PIN-like_dom_sf"/>
</dbReference>
<protein>
    <submittedName>
        <fullName evidence="2">23S rRNA-specific endonuclease VapC20</fullName>
        <ecNumber evidence="2">3.1.-.-</ecNumber>
    </submittedName>
</protein>
<dbReference type="Proteomes" id="UP000266089">
    <property type="component" value="Unassembled WGS sequence"/>
</dbReference>
<dbReference type="GO" id="GO:0016787">
    <property type="term" value="F:hydrolase activity"/>
    <property type="evidence" value="ECO:0007669"/>
    <property type="project" value="UniProtKB-KW"/>
</dbReference>
<dbReference type="InterPro" id="IPR039018">
    <property type="entry name" value="VapC20-like"/>
</dbReference>
<dbReference type="GO" id="GO:0016075">
    <property type="term" value="P:rRNA catabolic process"/>
    <property type="evidence" value="ECO:0007669"/>
    <property type="project" value="TreeGrafter"/>
</dbReference>
<dbReference type="EC" id="3.1.-.-" evidence="2"/>
<dbReference type="Pfam" id="PF01850">
    <property type="entry name" value="PIN"/>
    <property type="match status" value="1"/>
</dbReference>
<reference evidence="2 3" key="1">
    <citation type="submission" date="2018-08" db="EMBL/GenBank/DDBJ databases">
        <title>Meiothermus cateniformans JCM 15151 genome sequencing project.</title>
        <authorList>
            <person name="Da Costa M.S."/>
            <person name="Albuquerque L."/>
            <person name="Raposo P."/>
            <person name="Froufe H.J.C."/>
            <person name="Barroso C.S."/>
            <person name="Egas C."/>
        </authorList>
    </citation>
    <scope>NUCLEOTIDE SEQUENCE [LARGE SCALE GENOMIC DNA]</scope>
    <source>
        <strain evidence="2 3">JCM 15151</strain>
    </source>
</reference>
<gene>
    <name evidence="2" type="ORF">Mcate_02252</name>
</gene>
<dbReference type="AlphaFoldDB" id="A0A399DTN4"/>
<evidence type="ECO:0000313" key="3">
    <source>
        <dbReference type="Proteomes" id="UP000266089"/>
    </source>
</evidence>
<evidence type="ECO:0000259" key="1">
    <source>
        <dbReference type="Pfam" id="PF01850"/>
    </source>
</evidence>
<dbReference type="PANTHER" id="PTHR42188:SF1">
    <property type="entry name" value="23S RRNA-SPECIFIC ENDONUCLEASE VAPC20"/>
    <property type="match status" value="1"/>
</dbReference>
<proteinExistence type="predicted"/>
<feature type="domain" description="PIN" evidence="1">
    <location>
        <begin position="3"/>
        <end position="123"/>
    </location>
</feature>
<keyword evidence="2" id="KW-0540">Nuclease</keyword>
<evidence type="ECO:0000313" key="2">
    <source>
        <dbReference type="EMBL" id="RIH75416.1"/>
    </source>
</evidence>
<accession>A0A399DTN4</accession>
<organism evidence="2 3">
    <name type="scientific">Meiothermus taiwanensis</name>
    <dbReference type="NCBI Taxonomy" id="172827"/>
    <lineage>
        <taxon>Bacteria</taxon>
        <taxon>Thermotogati</taxon>
        <taxon>Deinococcota</taxon>
        <taxon>Deinococci</taxon>
        <taxon>Thermales</taxon>
        <taxon>Thermaceae</taxon>
        <taxon>Meiothermus</taxon>
    </lineage>
</organism>
<sequence length="134" mass="15349">MTLVDTSALYALLDRDDHNHLEAKERWEVLLEEDEPLCTHTYVGLEITALVQRRLGIEAVRALEALMGMITLYPVSLDLHRQALAALLSAGRREVSLVDWVSFLWMREKNIRQAFAFDQHFLEQGFTSPPSKTP</sequence>
<dbReference type="Gene3D" id="3.40.50.1010">
    <property type="entry name" value="5'-nuclease"/>
    <property type="match status" value="1"/>
</dbReference>
<keyword evidence="2" id="KW-0378">Hydrolase</keyword>
<dbReference type="GO" id="GO:0004521">
    <property type="term" value="F:RNA endonuclease activity"/>
    <property type="evidence" value="ECO:0007669"/>
    <property type="project" value="InterPro"/>
</dbReference>
<dbReference type="PANTHER" id="PTHR42188">
    <property type="entry name" value="23S RRNA-SPECIFIC ENDONUCLEASE VAPC20"/>
    <property type="match status" value="1"/>
</dbReference>
<name>A0A399DTN4_9DEIN</name>
<keyword evidence="2" id="KW-0255">Endonuclease</keyword>
<dbReference type="SUPFAM" id="SSF88723">
    <property type="entry name" value="PIN domain-like"/>
    <property type="match status" value="1"/>
</dbReference>